<gene>
    <name evidence="9" type="ORF">EJ08DRAFT_732783</name>
</gene>
<comment type="subcellular location">
    <subcellularLocation>
        <location evidence="1">Nucleus</location>
    </subcellularLocation>
</comment>
<organism evidence="9 10">
    <name type="scientific">Tothia fuscella</name>
    <dbReference type="NCBI Taxonomy" id="1048955"/>
    <lineage>
        <taxon>Eukaryota</taxon>
        <taxon>Fungi</taxon>
        <taxon>Dikarya</taxon>
        <taxon>Ascomycota</taxon>
        <taxon>Pezizomycotina</taxon>
        <taxon>Dothideomycetes</taxon>
        <taxon>Pleosporomycetidae</taxon>
        <taxon>Venturiales</taxon>
        <taxon>Cylindrosympodiaceae</taxon>
        <taxon>Tothia</taxon>
    </lineage>
</organism>
<keyword evidence="3" id="KW-0479">Metal-binding</keyword>
<dbReference type="AlphaFoldDB" id="A0A9P4NV92"/>
<accession>A0A9P4NV92</accession>
<comment type="caution">
    <text evidence="9">The sequence shown here is derived from an EMBL/GenBank/DDBJ whole genome shotgun (WGS) entry which is preliminary data.</text>
</comment>
<evidence type="ECO:0000313" key="10">
    <source>
        <dbReference type="Proteomes" id="UP000800235"/>
    </source>
</evidence>
<evidence type="ECO:0000256" key="1">
    <source>
        <dbReference type="ARBA" id="ARBA00004123"/>
    </source>
</evidence>
<dbReference type="GO" id="GO:0005634">
    <property type="term" value="C:nucleus"/>
    <property type="evidence" value="ECO:0007669"/>
    <property type="project" value="UniProtKB-SubCell"/>
</dbReference>
<evidence type="ECO:0000256" key="4">
    <source>
        <dbReference type="ARBA" id="ARBA00022964"/>
    </source>
</evidence>
<proteinExistence type="inferred from homology"/>
<keyword evidence="7" id="KW-0539">Nucleus</keyword>
<dbReference type="InterPro" id="IPR032862">
    <property type="entry name" value="ALKBH6"/>
</dbReference>
<comment type="similarity">
    <text evidence="2">Belongs to the alkB family.</text>
</comment>
<dbReference type="PANTHER" id="PTHR46030:SF1">
    <property type="entry name" value="ALPHA-KETOGLUTARATE-DEPENDENT DIOXYGENASE ALKB HOMOLOG 6"/>
    <property type="match status" value="1"/>
</dbReference>
<dbReference type="Proteomes" id="UP000800235">
    <property type="component" value="Unassembled WGS sequence"/>
</dbReference>
<dbReference type="GO" id="GO:0046872">
    <property type="term" value="F:metal ion binding"/>
    <property type="evidence" value="ECO:0007669"/>
    <property type="project" value="UniProtKB-KW"/>
</dbReference>
<evidence type="ECO:0000313" key="9">
    <source>
        <dbReference type="EMBL" id="KAF2432028.1"/>
    </source>
</evidence>
<keyword evidence="10" id="KW-1185">Reference proteome</keyword>
<dbReference type="SUPFAM" id="SSF51197">
    <property type="entry name" value="Clavaminate synthase-like"/>
    <property type="match status" value="1"/>
</dbReference>
<reference evidence="9" key="1">
    <citation type="journal article" date="2020" name="Stud. Mycol.">
        <title>101 Dothideomycetes genomes: a test case for predicting lifestyles and emergence of pathogens.</title>
        <authorList>
            <person name="Haridas S."/>
            <person name="Albert R."/>
            <person name="Binder M."/>
            <person name="Bloem J."/>
            <person name="Labutti K."/>
            <person name="Salamov A."/>
            <person name="Andreopoulos B."/>
            <person name="Baker S."/>
            <person name="Barry K."/>
            <person name="Bills G."/>
            <person name="Bluhm B."/>
            <person name="Cannon C."/>
            <person name="Castanera R."/>
            <person name="Culley D."/>
            <person name="Daum C."/>
            <person name="Ezra D."/>
            <person name="Gonzalez J."/>
            <person name="Henrissat B."/>
            <person name="Kuo A."/>
            <person name="Liang C."/>
            <person name="Lipzen A."/>
            <person name="Lutzoni F."/>
            <person name="Magnuson J."/>
            <person name="Mondo S."/>
            <person name="Nolan M."/>
            <person name="Ohm R."/>
            <person name="Pangilinan J."/>
            <person name="Park H.-J."/>
            <person name="Ramirez L."/>
            <person name="Alfaro M."/>
            <person name="Sun H."/>
            <person name="Tritt A."/>
            <person name="Yoshinaga Y."/>
            <person name="Zwiers L.-H."/>
            <person name="Turgeon B."/>
            <person name="Goodwin S."/>
            <person name="Spatafora J."/>
            <person name="Crous P."/>
            <person name="Grigoriev I."/>
        </authorList>
    </citation>
    <scope>NUCLEOTIDE SEQUENCE</scope>
    <source>
        <strain evidence="9">CBS 130266</strain>
    </source>
</reference>
<keyword evidence="6" id="KW-0408">Iron</keyword>
<feature type="domain" description="Fe2OG dioxygenase" evidence="8">
    <location>
        <begin position="101"/>
        <end position="230"/>
    </location>
</feature>
<dbReference type="EMBL" id="MU007028">
    <property type="protein sequence ID" value="KAF2432028.1"/>
    <property type="molecule type" value="Genomic_DNA"/>
</dbReference>
<evidence type="ECO:0000256" key="3">
    <source>
        <dbReference type="ARBA" id="ARBA00022723"/>
    </source>
</evidence>
<evidence type="ECO:0000256" key="5">
    <source>
        <dbReference type="ARBA" id="ARBA00023002"/>
    </source>
</evidence>
<dbReference type="Gene3D" id="2.60.120.590">
    <property type="entry name" value="Alpha-ketoglutarate-dependent dioxygenase AlkB-like"/>
    <property type="match status" value="1"/>
</dbReference>
<evidence type="ECO:0000256" key="2">
    <source>
        <dbReference type="ARBA" id="ARBA00007879"/>
    </source>
</evidence>
<dbReference type="InterPro" id="IPR027450">
    <property type="entry name" value="AlkB-like"/>
</dbReference>
<dbReference type="PANTHER" id="PTHR46030">
    <property type="entry name" value="ALPHA-KETOGLUTARATE-DEPENDENT DIOXYGENASE ALKB HOMOLOG 6"/>
    <property type="match status" value="1"/>
</dbReference>
<sequence length="243" mass="27196">MVEIQPNVPDDLSPYKIQSLPPNFYYIPNFLTPSESEYLLQKISTNRWTQLSHRRLQAHPSTLTKTNTLLSAPLPTYLTTFPPITERFSKIRIFKDTPHKSANHVLINEYKPGEGIMPHEDGGAYAHVVATISLGASIVLDIYDKRGDGDVENENEKGVRRRILQEPGSLLVTTGEAYTSLLHGIEEIERDEGLGEDGVVNWKLLGDKSKFEGGVNERGTRVSLTYRDVLKVSKVGIGILGRR</sequence>
<dbReference type="OrthoDB" id="412814at2759"/>
<name>A0A9P4NV92_9PEZI</name>
<protein>
    <recommendedName>
        <fullName evidence="8">Fe2OG dioxygenase domain-containing protein</fullName>
    </recommendedName>
</protein>
<keyword evidence="4" id="KW-0223">Dioxygenase</keyword>
<evidence type="ECO:0000256" key="6">
    <source>
        <dbReference type="ARBA" id="ARBA00023004"/>
    </source>
</evidence>
<evidence type="ECO:0000259" key="8">
    <source>
        <dbReference type="PROSITE" id="PS51471"/>
    </source>
</evidence>
<keyword evidence="5" id="KW-0560">Oxidoreductase</keyword>
<dbReference type="GO" id="GO:0051213">
    <property type="term" value="F:dioxygenase activity"/>
    <property type="evidence" value="ECO:0007669"/>
    <property type="project" value="UniProtKB-KW"/>
</dbReference>
<dbReference type="InterPro" id="IPR037151">
    <property type="entry name" value="AlkB-like_sf"/>
</dbReference>
<evidence type="ECO:0000256" key="7">
    <source>
        <dbReference type="ARBA" id="ARBA00023242"/>
    </source>
</evidence>
<dbReference type="PROSITE" id="PS51471">
    <property type="entry name" value="FE2OG_OXY"/>
    <property type="match status" value="1"/>
</dbReference>
<dbReference type="InterPro" id="IPR005123">
    <property type="entry name" value="Oxoglu/Fe-dep_dioxygenase_dom"/>
</dbReference>
<dbReference type="Pfam" id="PF13532">
    <property type="entry name" value="2OG-FeII_Oxy_2"/>
    <property type="match status" value="1"/>
</dbReference>